<dbReference type="OrthoDB" id="1644386at2"/>
<comment type="caution">
    <text evidence="2">The sequence shown here is derived from an EMBL/GenBank/DDBJ whole genome shotgun (WGS) entry which is preliminary data.</text>
</comment>
<evidence type="ECO:0000313" key="3">
    <source>
        <dbReference type="Proteomes" id="UP000195305"/>
    </source>
</evidence>
<keyword evidence="3" id="KW-1185">Reference proteome</keyword>
<protein>
    <submittedName>
        <fullName evidence="2">Uncharacterized protein</fullName>
    </submittedName>
</protein>
<dbReference type="AlphaFoldDB" id="A0A1Y4SZL6"/>
<proteinExistence type="predicted"/>
<sequence>MKKKILLMISLLLIIFPFSNVRAYDDELREHKEIIEEVNKMYDTSFYLMTQSDFYDSHLDQLLNKNYDEYLLDIQNTNLSTFKEELINLANDSKDETINATLSPNTKSSLGSKTVLFFSGHNSMTLRYKYSGSKFDTSYKPTVTVNRITTSIFFDMDSHTGKFKNSNSTYSVTAYGKIVSVTGVAGNKSFTVNFNL</sequence>
<evidence type="ECO:0000313" key="2">
    <source>
        <dbReference type="EMBL" id="OUQ34203.1"/>
    </source>
</evidence>
<feature type="signal peptide" evidence="1">
    <location>
        <begin position="1"/>
        <end position="23"/>
    </location>
</feature>
<dbReference type="EMBL" id="NFLJ01000019">
    <property type="protein sequence ID" value="OUQ34203.1"/>
    <property type="molecule type" value="Genomic_DNA"/>
</dbReference>
<keyword evidence="1" id="KW-0732">Signal</keyword>
<feature type="chain" id="PRO_5012350697" evidence="1">
    <location>
        <begin position="24"/>
        <end position="196"/>
    </location>
</feature>
<name>A0A1Y4SZL6_9FIRM</name>
<gene>
    <name evidence="2" type="ORF">B5E75_07690</name>
</gene>
<dbReference type="Proteomes" id="UP000195305">
    <property type="component" value="Unassembled WGS sequence"/>
</dbReference>
<accession>A0A1Y4SZL6</accession>
<reference evidence="2 3" key="1">
    <citation type="journal article" date="2018" name="BMC Genomics">
        <title>Whole genome sequencing and function prediction of 133 gut anaerobes isolated from chicken caecum in pure cultures.</title>
        <authorList>
            <person name="Medvecky M."/>
            <person name="Cejkova D."/>
            <person name="Polansky O."/>
            <person name="Karasova D."/>
            <person name="Kubasova T."/>
            <person name="Cizek A."/>
            <person name="Rychlik I."/>
        </authorList>
    </citation>
    <scope>NUCLEOTIDE SEQUENCE [LARGE SCALE GENOMIC DNA]</scope>
    <source>
        <strain evidence="2 3">An13</strain>
    </source>
</reference>
<dbReference type="RefSeq" id="WP_087358167.1">
    <property type="nucleotide sequence ID" value="NZ_NFLJ01000019.1"/>
</dbReference>
<organism evidence="2 3">
    <name type="scientific">Massilimicrobiota timonensis</name>
    <dbReference type="NCBI Taxonomy" id="1776392"/>
    <lineage>
        <taxon>Bacteria</taxon>
        <taxon>Bacillati</taxon>
        <taxon>Bacillota</taxon>
        <taxon>Erysipelotrichia</taxon>
        <taxon>Erysipelotrichales</taxon>
        <taxon>Erysipelotrichaceae</taxon>
        <taxon>Massilimicrobiota</taxon>
    </lineage>
</organism>
<evidence type="ECO:0000256" key="1">
    <source>
        <dbReference type="SAM" id="SignalP"/>
    </source>
</evidence>